<evidence type="ECO:0000256" key="5">
    <source>
        <dbReference type="ARBA" id="ARBA00022692"/>
    </source>
</evidence>
<dbReference type="OrthoDB" id="15218at2"/>
<evidence type="ECO:0000256" key="4">
    <source>
        <dbReference type="ARBA" id="ARBA00022670"/>
    </source>
</evidence>
<keyword evidence="5 12" id="KW-0812">Transmembrane</keyword>
<evidence type="ECO:0000256" key="10">
    <source>
        <dbReference type="ARBA" id="ARBA00023049"/>
    </source>
</evidence>
<feature type="transmembrane region" description="Helical" evidence="12">
    <location>
        <begin position="30"/>
        <end position="47"/>
    </location>
</feature>
<evidence type="ECO:0000313" key="14">
    <source>
        <dbReference type="EMBL" id="SFH91582.1"/>
    </source>
</evidence>
<dbReference type="InterPro" id="IPR022919">
    <property type="entry name" value="Pept_M48_protease_HtpX"/>
</dbReference>
<dbReference type="Proteomes" id="UP000183639">
    <property type="component" value="Unassembled WGS sequence"/>
</dbReference>
<dbReference type="EC" id="3.4.24.-" evidence="12"/>
<comment type="cofactor">
    <cofactor evidence="12">
        <name>Zn(2+)</name>
        <dbReference type="ChEBI" id="CHEBI:29105"/>
    </cofactor>
    <text evidence="12">Binds 1 zinc ion per subunit.</text>
</comment>
<name>A0A1I3DXW2_SELRU</name>
<dbReference type="PANTHER" id="PTHR43221:SF1">
    <property type="entry name" value="PROTEASE HTPX"/>
    <property type="match status" value="1"/>
</dbReference>
<keyword evidence="9 12" id="KW-1133">Transmembrane helix</keyword>
<dbReference type="InterPro" id="IPR001915">
    <property type="entry name" value="Peptidase_M48"/>
</dbReference>
<dbReference type="GO" id="GO:0004222">
    <property type="term" value="F:metalloendopeptidase activity"/>
    <property type="evidence" value="ECO:0007669"/>
    <property type="project" value="UniProtKB-UniRule"/>
</dbReference>
<feature type="transmembrane region" description="Helical" evidence="12">
    <location>
        <begin position="176"/>
        <end position="196"/>
    </location>
</feature>
<gene>
    <name evidence="12" type="primary">htpX</name>
    <name evidence="14" type="ORF">SAMN04487861_10853</name>
</gene>
<organism evidence="14 15">
    <name type="scientific">Selenomonas ruminantium</name>
    <dbReference type="NCBI Taxonomy" id="971"/>
    <lineage>
        <taxon>Bacteria</taxon>
        <taxon>Bacillati</taxon>
        <taxon>Bacillota</taxon>
        <taxon>Negativicutes</taxon>
        <taxon>Selenomonadales</taxon>
        <taxon>Selenomonadaceae</taxon>
        <taxon>Selenomonas</taxon>
    </lineage>
</organism>
<keyword evidence="8 12" id="KW-0862">Zinc</keyword>
<accession>A0A1I3DXW2</accession>
<reference evidence="14 15" key="1">
    <citation type="submission" date="2016-10" db="EMBL/GenBank/DDBJ databases">
        <authorList>
            <person name="de Groot N.N."/>
        </authorList>
    </citation>
    <scope>NUCLEOTIDE SEQUENCE [LARGE SCALE GENOMIC DNA]</scope>
    <source>
        <strain evidence="14 15">Z108</strain>
    </source>
</reference>
<feature type="transmembrane region" description="Helical" evidence="12">
    <location>
        <begin position="140"/>
        <end position="164"/>
    </location>
</feature>
<dbReference type="Gene3D" id="3.30.2010.10">
    <property type="entry name" value="Metalloproteases ('zincins'), catalytic domain"/>
    <property type="match status" value="1"/>
</dbReference>
<evidence type="ECO:0000256" key="11">
    <source>
        <dbReference type="ARBA" id="ARBA00023136"/>
    </source>
</evidence>
<keyword evidence="14" id="KW-0346">Stress response</keyword>
<comment type="similarity">
    <text evidence="2 12">Belongs to the peptidase M48B family.</text>
</comment>
<dbReference type="HAMAP" id="MF_00188">
    <property type="entry name" value="Pept_M48_protease_HtpX"/>
    <property type="match status" value="1"/>
</dbReference>
<dbReference type="GO" id="GO:0008270">
    <property type="term" value="F:zinc ion binding"/>
    <property type="evidence" value="ECO:0007669"/>
    <property type="project" value="UniProtKB-UniRule"/>
</dbReference>
<keyword evidence="4 12" id="KW-0645">Protease</keyword>
<dbReference type="RefSeq" id="WP_075442839.1">
    <property type="nucleotide sequence ID" value="NZ_FOQK01000008.1"/>
</dbReference>
<feature type="binding site" evidence="12">
    <location>
        <position position="130"/>
    </location>
    <ligand>
        <name>Zn(2+)</name>
        <dbReference type="ChEBI" id="CHEBI:29105"/>
        <note>catalytic</note>
    </ligand>
</feature>
<protein>
    <recommendedName>
        <fullName evidence="12">Protease HtpX homolog</fullName>
        <ecNumber evidence="12">3.4.24.-</ecNumber>
    </recommendedName>
</protein>
<dbReference type="GO" id="GO:0006508">
    <property type="term" value="P:proteolysis"/>
    <property type="evidence" value="ECO:0007669"/>
    <property type="project" value="UniProtKB-KW"/>
</dbReference>
<evidence type="ECO:0000256" key="9">
    <source>
        <dbReference type="ARBA" id="ARBA00022989"/>
    </source>
</evidence>
<dbReference type="GO" id="GO:0005886">
    <property type="term" value="C:plasma membrane"/>
    <property type="evidence" value="ECO:0007669"/>
    <property type="project" value="UniProtKB-SubCell"/>
</dbReference>
<keyword evidence="11 12" id="KW-0472">Membrane</keyword>
<evidence type="ECO:0000256" key="8">
    <source>
        <dbReference type="ARBA" id="ARBA00022833"/>
    </source>
</evidence>
<keyword evidence="10 12" id="KW-0482">Metalloprotease</keyword>
<evidence type="ECO:0000256" key="12">
    <source>
        <dbReference type="HAMAP-Rule" id="MF_00188"/>
    </source>
</evidence>
<dbReference type="Pfam" id="PF01435">
    <property type="entry name" value="Peptidase_M48"/>
    <property type="match status" value="1"/>
</dbReference>
<evidence type="ECO:0000256" key="2">
    <source>
        <dbReference type="ARBA" id="ARBA00009779"/>
    </source>
</evidence>
<keyword evidence="6 12" id="KW-0479">Metal-binding</keyword>
<feature type="binding site" evidence="12">
    <location>
        <position position="201"/>
    </location>
    <ligand>
        <name>Zn(2+)</name>
        <dbReference type="ChEBI" id="CHEBI:29105"/>
        <note>catalytic</note>
    </ligand>
</feature>
<feature type="transmembrane region" description="Helical" evidence="12">
    <location>
        <begin position="7"/>
        <end position="24"/>
    </location>
</feature>
<feature type="binding site" evidence="12">
    <location>
        <position position="134"/>
    </location>
    <ligand>
        <name>Zn(2+)</name>
        <dbReference type="ChEBI" id="CHEBI:29105"/>
        <note>catalytic</note>
    </ligand>
</feature>
<comment type="subcellular location">
    <subcellularLocation>
        <location evidence="1 12">Cell membrane</location>
        <topology evidence="1 12">Multi-pass membrane protein</topology>
    </subcellularLocation>
</comment>
<sequence length="285" mass="30928">MNNLKTLLLMVLMAAIMMFIGGMLGGKTGLMFMLIVSLGMNFFSYWFSDSMVLKAYNAQEVTREEAPQLYGLVERLAGNANLPMPKVCIINSDVPNAFATGRNPDHAAVAVTTGIMNALDYNELSGVIGHELAHVKNRDILTSTIAAMMATVITYAAQFMAFFGGRSDDEESSNPLAAVATIILAPIAAMLIQMAISRSREYEADHDGAEICGNPNFLADGLEKIEYYATHARPMQDASPATAHMFIINPLKGAGKTLANLFSTHPDTSERIALLRQQARDMRVG</sequence>
<feature type="domain" description="Peptidase M48" evidence="13">
    <location>
        <begin position="66"/>
        <end position="277"/>
    </location>
</feature>
<dbReference type="NCBIfam" id="NF002826">
    <property type="entry name" value="PRK03001.1"/>
    <property type="match status" value="1"/>
</dbReference>
<dbReference type="CDD" id="cd07336">
    <property type="entry name" value="M48B_HtpX_like"/>
    <property type="match status" value="1"/>
</dbReference>
<feature type="active site" evidence="12">
    <location>
        <position position="131"/>
    </location>
</feature>
<dbReference type="InterPro" id="IPR050083">
    <property type="entry name" value="HtpX_protease"/>
</dbReference>
<keyword evidence="7 12" id="KW-0378">Hydrolase</keyword>
<evidence type="ECO:0000256" key="6">
    <source>
        <dbReference type="ARBA" id="ARBA00022723"/>
    </source>
</evidence>
<evidence type="ECO:0000259" key="13">
    <source>
        <dbReference type="Pfam" id="PF01435"/>
    </source>
</evidence>
<evidence type="ECO:0000256" key="1">
    <source>
        <dbReference type="ARBA" id="ARBA00004651"/>
    </source>
</evidence>
<dbReference type="PANTHER" id="PTHR43221">
    <property type="entry name" value="PROTEASE HTPX"/>
    <property type="match status" value="1"/>
</dbReference>
<evidence type="ECO:0000313" key="15">
    <source>
        <dbReference type="Proteomes" id="UP000183639"/>
    </source>
</evidence>
<proteinExistence type="inferred from homology"/>
<dbReference type="AlphaFoldDB" id="A0A1I3DXW2"/>
<keyword evidence="3 12" id="KW-1003">Cell membrane</keyword>
<evidence type="ECO:0000256" key="7">
    <source>
        <dbReference type="ARBA" id="ARBA00022801"/>
    </source>
</evidence>
<evidence type="ECO:0000256" key="3">
    <source>
        <dbReference type="ARBA" id="ARBA00022475"/>
    </source>
</evidence>
<dbReference type="EMBL" id="FOQK01000008">
    <property type="protein sequence ID" value="SFH91582.1"/>
    <property type="molecule type" value="Genomic_DNA"/>
</dbReference>